<reference evidence="1" key="1">
    <citation type="submission" date="2020-01" db="EMBL/GenBank/DDBJ databases">
        <title>Genome sequence of Kobresia littledalei, the first chromosome-level genome in the family Cyperaceae.</title>
        <authorList>
            <person name="Qu G."/>
        </authorList>
    </citation>
    <scope>NUCLEOTIDE SEQUENCE</scope>
    <source>
        <strain evidence="1">C.B.Clarke</strain>
        <tissue evidence="1">Leaf</tissue>
    </source>
</reference>
<sequence>MRRGRGVEGKPGRDGRVIGPTGIVVAAAGFGCAAGTTGSAGASGSAGTSVAAGGTSVAAGAGTRTKIVLMRNLSE</sequence>
<keyword evidence="2" id="KW-1185">Reference proteome</keyword>
<gene>
    <name evidence="1" type="ORF">FCM35_KLT13932</name>
</gene>
<accession>A0A833V0D1</accession>
<dbReference type="Proteomes" id="UP000623129">
    <property type="component" value="Unassembled WGS sequence"/>
</dbReference>
<evidence type="ECO:0000313" key="1">
    <source>
        <dbReference type="EMBL" id="KAF3321716.1"/>
    </source>
</evidence>
<dbReference type="EMBL" id="SWLB01000026">
    <property type="protein sequence ID" value="KAF3321716.1"/>
    <property type="molecule type" value="Genomic_DNA"/>
</dbReference>
<organism evidence="1 2">
    <name type="scientific">Carex littledalei</name>
    <dbReference type="NCBI Taxonomy" id="544730"/>
    <lineage>
        <taxon>Eukaryota</taxon>
        <taxon>Viridiplantae</taxon>
        <taxon>Streptophyta</taxon>
        <taxon>Embryophyta</taxon>
        <taxon>Tracheophyta</taxon>
        <taxon>Spermatophyta</taxon>
        <taxon>Magnoliopsida</taxon>
        <taxon>Liliopsida</taxon>
        <taxon>Poales</taxon>
        <taxon>Cyperaceae</taxon>
        <taxon>Cyperoideae</taxon>
        <taxon>Cariceae</taxon>
        <taxon>Carex</taxon>
        <taxon>Carex subgen. Euthyceras</taxon>
    </lineage>
</organism>
<dbReference type="PROSITE" id="PS51257">
    <property type="entry name" value="PROKAR_LIPOPROTEIN"/>
    <property type="match status" value="1"/>
</dbReference>
<dbReference type="AlphaFoldDB" id="A0A833V0D1"/>
<proteinExistence type="predicted"/>
<evidence type="ECO:0000313" key="2">
    <source>
        <dbReference type="Proteomes" id="UP000623129"/>
    </source>
</evidence>
<comment type="caution">
    <text evidence="1">The sequence shown here is derived from an EMBL/GenBank/DDBJ whole genome shotgun (WGS) entry which is preliminary data.</text>
</comment>
<name>A0A833V0D1_9POAL</name>
<protein>
    <submittedName>
        <fullName evidence="1">Uncharacterized protein</fullName>
    </submittedName>
</protein>